<dbReference type="Proteomes" id="UP001630127">
    <property type="component" value="Unassembled WGS sequence"/>
</dbReference>
<accession>A0ABD2ZX18</accession>
<gene>
    <name evidence="1" type="ORF">ACH5RR_015714</name>
</gene>
<comment type="caution">
    <text evidence="1">The sequence shown here is derived from an EMBL/GenBank/DDBJ whole genome shotgun (WGS) entry which is preliminary data.</text>
</comment>
<sequence length="152" mass="17729">MRSKGSKQSKLKRYIAAPTKFLAKARDFYVKSMIEFEGRMAYGSNMMMAMPLPAAPQVSHVPKHFGTSLKKTMKNDENLKELYRSICSKNDDDYSRRRSNERNDRVNVFDGMFRSYSVGIGRMGRIDEDEPCCFREEEIIMKSEILFPTCRR</sequence>
<dbReference type="PANTHER" id="PTHR33526">
    <property type="entry name" value="OS07G0123800 PROTEIN"/>
    <property type="match status" value="1"/>
</dbReference>
<evidence type="ECO:0000313" key="1">
    <source>
        <dbReference type="EMBL" id="KAL3522880.1"/>
    </source>
</evidence>
<dbReference type="AlphaFoldDB" id="A0ABD2ZX18"/>
<dbReference type="PANTHER" id="PTHR33526:SF4">
    <property type="entry name" value="OS07G0123800 PROTEIN"/>
    <property type="match status" value="1"/>
</dbReference>
<reference evidence="1 2" key="1">
    <citation type="submission" date="2024-11" db="EMBL/GenBank/DDBJ databases">
        <title>A near-complete genome assembly of Cinchona calisaya.</title>
        <authorList>
            <person name="Lian D.C."/>
            <person name="Zhao X.W."/>
            <person name="Wei L."/>
        </authorList>
    </citation>
    <scope>NUCLEOTIDE SEQUENCE [LARGE SCALE GENOMIC DNA]</scope>
    <source>
        <tissue evidence="1">Nenye</tissue>
    </source>
</reference>
<dbReference type="EMBL" id="JBJUIK010000007">
    <property type="protein sequence ID" value="KAL3522880.1"/>
    <property type="molecule type" value="Genomic_DNA"/>
</dbReference>
<evidence type="ECO:0000313" key="2">
    <source>
        <dbReference type="Proteomes" id="UP001630127"/>
    </source>
</evidence>
<name>A0ABD2ZX18_9GENT</name>
<dbReference type="PIRSF" id="PIRSF031279">
    <property type="entry name" value="UCP031279"/>
    <property type="match status" value="1"/>
</dbReference>
<organism evidence="1 2">
    <name type="scientific">Cinchona calisaya</name>
    <dbReference type="NCBI Taxonomy" id="153742"/>
    <lineage>
        <taxon>Eukaryota</taxon>
        <taxon>Viridiplantae</taxon>
        <taxon>Streptophyta</taxon>
        <taxon>Embryophyta</taxon>
        <taxon>Tracheophyta</taxon>
        <taxon>Spermatophyta</taxon>
        <taxon>Magnoliopsida</taxon>
        <taxon>eudicotyledons</taxon>
        <taxon>Gunneridae</taxon>
        <taxon>Pentapetalae</taxon>
        <taxon>asterids</taxon>
        <taxon>lamiids</taxon>
        <taxon>Gentianales</taxon>
        <taxon>Rubiaceae</taxon>
        <taxon>Cinchonoideae</taxon>
        <taxon>Cinchoneae</taxon>
        <taxon>Cinchona</taxon>
    </lineage>
</organism>
<dbReference type="InterPro" id="IPR016972">
    <property type="entry name" value="UCP031279"/>
</dbReference>
<keyword evidence="2" id="KW-1185">Reference proteome</keyword>
<proteinExistence type="predicted"/>
<protein>
    <submittedName>
        <fullName evidence="1">Uncharacterized protein</fullName>
    </submittedName>
</protein>